<reference evidence="21" key="1">
    <citation type="journal article" date="2018" name="DNA Res.">
        <title>Multiple hybrid de novo genome assembly of finger millet, an orphan allotetraploid crop.</title>
        <authorList>
            <person name="Hatakeyama M."/>
            <person name="Aluri S."/>
            <person name="Balachadran M.T."/>
            <person name="Sivarajan S.R."/>
            <person name="Patrignani A."/>
            <person name="Gruter S."/>
            <person name="Poveda L."/>
            <person name="Shimizu-Inatsugi R."/>
            <person name="Baeten J."/>
            <person name="Francoijs K.J."/>
            <person name="Nataraja K.N."/>
            <person name="Reddy Y.A.N."/>
            <person name="Phadnis S."/>
            <person name="Ravikumar R.L."/>
            <person name="Schlapbach R."/>
            <person name="Sreeman S.M."/>
            <person name="Shimizu K.K."/>
        </authorList>
    </citation>
    <scope>NUCLEOTIDE SEQUENCE</scope>
</reference>
<keyword evidence="16" id="KW-1015">Disulfide bond</keyword>
<keyword evidence="7 18" id="KW-1133">Transmembrane helix</keyword>
<comment type="subcellular location">
    <subcellularLocation>
        <location evidence="1">Membrane</location>
        <topology evidence="1">Multi-pass membrane protein</topology>
    </subcellularLocation>
</comment>
<dbReference type="Pfam" id="PF00060">
    <property type="entry name" value="Lig_chan"/>
    <property type="match status" value="1"/>
</dbReference>
<feature type="chain" id="PRO_5043730511" description="Glutamate receptor" evidence="19">
    <location>
        <begin position="24"/>
        <end position="946"/>
    </location>
</feature>
<evidence type="ECO:0000256" key="4">
    <source>
        <dbReference type="ARBA" id="ARBA00022448"/>
    </source>
</evidence>
<dbReference type="FunFam" id="3.40.50.2300:FF:000169">
    <property type="entry name" value="Glutamate receptor"/>
    <property type="match status" value="1"/>
</dbReference>
<feature type="domain" description="Ionotropic glutamate receptor C-terminal" evidence="20">
    <location>
        <begin position="445"/>
        <end position="769"/>
    </location>
</feature>
<dbReference type="FunFam" id="3.40.190.10:FF:000103">
    <property type="entry name" value="Glutamate receptor"/>
    <property type="match status" value="1"/>
</dbReference>
<dbReference type="InterPro" id="IPR015683">
    <property type="entry name" value="Ionotropic_Glu_rcpt"/>
</dbReference>
<keyword evidence="5 18" id="KW-0812">Transmembrane</keyword>
<evidence type="ECO:0000256" key="15">
    <source>
        <dbReference type="PIRNR" id="PIRNR037090"/>
    </source>
</evidence>
<dbReference type="Pfam" id="PF01094">
    <property type="entry name" value="ANF_receptor"/>
    <property type="match status" value="1"/>
</dbReference>
<dbReference type="Gene3D" id="1.10.287.70">
    <property type="match status" value="1"/>
</dbReference>
<comment type="function">
    <text evidence="14">Glutamate-gated receptor that probably acts as a non-selective cation channel. May be involved in light-signal transduction and calcium homeostasis via the regulation of calcium influx into cells.</text>
</comment>
<evidence type="ECO:0000256" key="17">
    <source>
        <dbReference type="SAM" id="MobiDB-lite"/>
    </source>
</evidence>
<accession>A0AAV5BR78</accession>
<evidence type="ECO:0000256" key="6">
    <source>
        <dbReference type="ARBA" id="ARBA00022729"/>
    </source>
</evidence>
<evidence type="ECO:0000256" key="8">
    <source>
        <dbReference type="ARBA" id="ARBA00023065"/>
    </source>
</evidence>
<protein>
    <recommendedName>
        <fullName evidence="15">Glutamate receptor</fullName>
    </recommendedName>
</protein>
<evidence type="ECO:0000256" key="11">
    <source>
        <dbReference type="ARBA" id="ARBA00023180"/>
    </source>
</evidence>
<comment type="caution">
    <text evidence="21">The sequence shown here is derived from an EMBL/GenBank/DDBJ whole genome shotgun (WGS) entry which is preliminary data.</text>
</comment>
<gene>
    <name evidence="21" type="primary">ga04460</name>
    <name evidence="21" type="ORF">PR202_ga04460</name>
</gene>
<feature type="disulfide bond" evidence="16">
    <location>
        <begin position="717"/>
        <end position="773"/>
    </location>
</feature>
<feature type="region of interest" description="Disordered" evidence="17">
    <location>
        <begin position="822"/>
        <end position="870"/>
    </location>
</feature>
<keyword evidence="10 15" id="KW-0675">Receptor</keyword>
<feature type="compositionally biased region" description="Basic and acidic residues" evidence="17">
    <location>
        <begin position="859"/>
        <end position="870"/>
    </location>
</feature>
<feature type="signal peptide" evidence="19">
    <location>
        <begin position="1"/>
        <end position="23"/>
    </location>
</feature>
<keyword evidence="8 15" id="KW-0406">Ion transport</keyword>
<evidence type="ECO:0000256" key="18">
    <source>
        <dbReference type="SAM" id="Phobius"/>
    </source>
</evidence>
<comment type="subunit">
    <text evidence="3">May form heteromers.</text>
</comment>
<evidence type="ECO:0000256" key="13">
    <source>
        <dbReference type="ARBA" id="ARBA00023303"/>
    </source>
</evidence>
<dbReference type="InterPro" id="IPR001320">
    <property type="entry name" value="Iontro_rcpt_C"/>
</dbReference>
<dbReference type="Gene3D" id="3.40.190.10">
    <property type="entry name" value="Periplasmic binding protein-like II"/>
    <property type="match status" value="2"/>
</dbReference>
<comment type="function">
    <text evidence="15">Glutamate-gated receptor that probably acts as non-selective cation channel.</text>
</comment>
<organism evidence="21 22">
    <name type="scientific">Eleusine coracana subsp. coracana</name>
    <dbReference type="NCBI Taxonomy" id="191504"/>
    <lineage>
        <taxon>Eukaryota</taxon>
        <taxon>Viridiplantae</taxon>
        <taxon>Streptophyta</taxon>
        <taxon>Embryophyta</taxon>
        <taxon>Tracheophyta</taxon>
        <taxon>Spermatophyta</taxon>
        <taxon>Magnoliopsida</taxon>
        <taxon>Liliopsida</taxon>
        <taxon>Poales</taxon>
        <taxon>Poaceae</taxon>
        <taxon>PACMAD clade</taxon>
        <taxon>Chloridoideae</taxon>
        <taxon>Cynodonteae</taxon>
        <taxon>Eleusininae</taxon>
        <taxon>Eleusine</taxon>
    </lineage>
</organism>
<keyword evidence="4 15" id="KW-0813">Transport</keyword>
<keyword evidence="12 15" id="KW-1071">Ligand-gated ion channel</keyword>
<dbReference type="CDD" id="cd19990">
    <property type="entry name" value="PBP1_GABAb_receptor_plant"/>
    <property type="match status" value="1"/>
</dbReference>
<evidence type="ECO:0000256" key="3">
    <source>
        <dbReference type="ARBA" id="ARBA00011095"/>
    </source>
</evidence>
<dbReference type="Proteomes" id="UP001054889">
    <property type="component" value="Unassembled WGS sequence"/>
</dbReference>
<dbReference type="InterPro" id="IPR028082">
    <property type="entry name" value="Peripla_BP_I"/>
</dbReference>
<evidence type="ECO:0000256" key="12">
    <source>
        <dbReference type="ARBA" id="ARBA00023286"/>
    </source>
</evidence>
<dbReference type="CDD" id="cd13686">
    <property type="entry name" value="GluR_Plant"/>
    <property type="match status" value="1"/>
</dbReference>
<proteinExistence type="inferred from homology"/>
<keyword evidence="11" id="KW-0325">Glycoprotein</keyword>
<dbReference type="InterPro" id="IPR044440">
    <property type="entry name" value="GABAb_receptor_plant_PBP1"/>
</dbReference>
<feature type="transmembrane region" description="Helical" evidence="18">
    <location>
        <begin position="569"/>
        <end position="588"/>
    </location>
</feature>
<keyword evidence="9 15" id="KW-0472">Membrane</keyword>
<evidence type="ECO:0000259" key="20">
    <source>
        <dbReference type="SMART" id="SM00079"/>
    </source>
</evidence>
<dbReference type="SUPFAM" id="SSF53850">
    <property type="entry name" value="Periplasmic binding protein-like II"/>
    <property type="match status" value="1"/>
</dbReference>
<dbReference type="SUPFAM" id="SSF53822">
    <property type="entry name" value="Periplasmic binding protein-like I"/>
    <property type="match status" value="1"/>
</dbReference>
<dbReference type="GO" id="GO:0015276">
    <property type="term" value="F:ligand-gated monoatomic ion channel activity"/>
    <property type="evidence" value="ECO:0007669"/>
    <property type="project" value="InterPro"/>
</dbReference>
<dbReference type="SMART" id="SM00079">
    <property type="entry name" value="PBPe"/>
    <property type="match status" value="1"/>
</dbReference>
<feature type="transmembrane region" description="Helical" evidence="18">
    <location>
        <begin position="609"/>
        <end position="633"/>
    </location>
</feature>
<dbReference type="AlphaFoldDB" id="A0AAV5BR78"/>
<dbReference type="GO" id="GO:0016020">
    <property type="term" value="C:membrane"/>
    <property type="evidence" value="ECO:0007669"/>
    <property type="project" value="UniProtKB-SubCell"/>
</dbReference>
<evidence type="ECO:0000256" key="16">
    <source>
        <dbReference type="PIRSR" id="PIRSR037090-50"/>
    </source>
</evidence>
<dbReference type="PIRSF" id="PIRSF037090">
    <property type="entry name" value="Iontro_Glu-like_rcpt_pln"/>
    <property type="match status" value="1"/>
</dbReference>
<comment type="similarity">
    <text evidence="2 15">Belongs to the glutamate-gated ion channel (TC 1.A.10.1) family.</text>
</comment>
<evidence type="ECO:0000256" key="1">
    <source>
        <dbReference type="ARBA" id="ARBA00004141"/>
    </source>
</evidence>
<keyword evidence="6 19" id="KW-0732">Signal</keyword>
<evidence type="ECO:0000256" key="14">
    <source>
        <dbReference type="ARBA" id="ARBA00049638"/>
    </source>
</evidence>
<evidence type="ECO:0000313" key="21">
    <source>
        <dbReference type="EMBL" id="GJM88402.1"/>
    </source>
</evidence>
<evidence type="ECO:0000256" key="9">
    <source>
        <dbReference type="ARBA" id="ARBA00023136"/>
    </source>
</evidence>
<dbReference type="PANTHER" id="PTHR34836:SF1">
    <property type="entry name" value="OS09G0428600 PROTEIN"/>
    <property type="match status" value="1"/>
</dbReference>
<keyword evidence="22" id="KW-1185">Reference proteome</keyword>
<dbReference type="FunFam" id="3.40.190.10:FF:000195">
    <property type="entry name" value="Glutamate receptor 2.7"/>
    <property type="match status" value="1"/>
</dbReference>
<evidence type="ECO:0000256" key="2">
    <source>
        <dbReference type="ARBA" id="ARBA00008685"/>
    </source>
</evidence>
<evidence type="ECO:0000256" key="5">
    <source>
        <dbReference type="ARBA" id="ARBA00022692"/>
    </source>
</evidence>
<dbReference type="EMBL" id="BQKI01000002">
    <property type="protein sequence ID" value="GJM88402.1"/>
    <property type="molecule type" value="Genomic_DNA"/>
</dbReference>
<name>A0AAV5BR78_ELECO</name>
<dbReference type="InterPro" id="IPR017103">
    <property type="entry name" value="Iontropic_Glu_rcpt_pln"/>
</dbReference>
<evidence type="ECO:0000313" key="22">
    <source>
        <dbReference type="Proteomes" id="UP001054889"/>
    </source>
</evidence>
<evidence type="ECO:0000256" key="10">
    <source>
        <dbReference type="ARBA" id="ARBA00023170"/>
    </source>
</evidence>
<feature type="transmembrane region" description="Helical" evidence="18">
    <location>
        <begin position="792"/>
        <end position="814"/>
    </location>
</feature>
<keyword evidence="13 15" id="KW-0407">Ion channel</keyword>
<dbReference type="InterPro" id="IPR001828">
    <property type="entry name" value="ANF_lig-bd_rcpt"/>
</dbReference>
<evidence type="ECO:0000256" key="7">
    <source>
        <dbReference type="ARBA" id="ARBA00022989"/>
    </source>
</evidence>
<reference evidence="21" key="2">
    <citation type="submission" date="2021-12" db="EMBL/GenBank/DDBJ databases">
        <title>Resequencing data analysis of finger millet.</title>
        <authorList>
            <person name="Hatakeyama M."/>
            <person name="Aluri S."/>
            <person name="Balachadran M.T."/>
            <person name="Sivarajan S.R."/>
            <person name="Poveda L."/>
            <person name="Shimizu-Inatsugi R."/>
            <person name="Schlapbach R."/>
            <person name="Sreeman S.M."/>
            <person name="Shimizu K.K."/>
        </authorList>
    </citation>
    <scope>NUCLEOTIDE SEQUENCE</scope>
</reference>
<dbReference type="Gene3D" id="3.40.50.2300">
    <property type="match status" value="2"/>
</dbReference>
<dbReference type="PANTHER" id="PTHR34836">
    <property type="entry name" value="OS06G0188250 PROTEIN"/>
    <property type="match status" value="1"/>
</dbReference>
<sequence>MAKAMSTLLMILFFFLVFHSAAAQNAAPGGEKFHIGVILDTETLVGKTALTSIALAMEDFYAAHPSYRTRLELHVRNASGDDVRAASAALDLLENYNVQAIIGPQKSSQAVFVSELGSRSHVPVISFSATSPSLSHSSLPYFVRATLNDSAQVNSIASLMKFYGWREAVPIYEDTDYGRGIIPYLVDALQGINAHVSYRSVISRTATADQIISELYKLMTMQTRVFVVHMNLNLASVLFTKANEVGMMTKGYAWIITDGFSNLIGSMSPSVLEAVDGALGVQFYVPESVKLDKFSIRWNKRFEIDHPNDPPSKLNLFALWGYDVVWAVATAAEKIGVADNASIQNPNVQKDSTSLERLKPFANGKKFLNTILQNKFRGLSGNFDLSDGHLQASTFRIINVARKQWQQIGVWTARNGVSLQLNPITWPGGSTEIPKGWEVPVRGTKLQVGVRNSGYPEFMTVSQDPLTGAIKATGLSIDVFEEAVKRLPYALPYEYVVFDTLRDTSIRNYDDFVYQNYDAAIGDITIRYNRSFYVDFTLPYTESGVAMVVPVKAVENKSTWIIAKPLSKGLWFGSIALFIGTGFVVWVLEFISGNEDVGEDKVKGFLSRIVLLVWLFFLLVLTSSYTASLASMLTVQQLQPTVTDVHELIKSKEYVGYRRGSYIKGLLEEIGFDSSKIKPYDTPEDFHNALSSGSKNGGIAALVHEVPYIKLFLAEHCKEHTMVGPIYKTAGFGFAFPKGSPLLGDISKAILNISGGDTIIQIEKKWSADRNDCQNMGPIDEPGSLTFESFRGLFIITGVVSGCSLYIGLCIFLCKRRHRSNSMNGDNDHHQGGDGPGGQDQGQNRPNEAEVMQQNETEGDIRQVDDQGGRRQEIEYQHGVGRRDIEHGNEIRAVQLQLGNMSGQPNWAMTLGSGSSSADAAANRSILKHRGSAGSSNHHRAKTMIY</sequence>
<evidence type="ECO:0000256" key="19">
    <source>
        <dbReference type="SAM" id="SignalP"/>
    </source>
</evidence>